<organism evidence="19">
    <name type="scientific">Mytilus californianus</name>
    <name type="common">California mussel</name>
    <dbReference type="NCBI Taxonomy" id="6549"/>
    <lineage>
        <taxon>Eukaryota</taxon>
        <taxon>Metazoa</taxon>
        <taxon>Spiralia</taxon>
        <taxon>Lophotrochozoa</taxon>
        <taxon>Mollusca</taxon>
        <taxon>Bivalvia</taxon>
        <taxon>Autobranchia</taxon>
        <taxon>Pteriomorphia</taxon>
        <taxon>Mytilida</taxon>
        <taxon>Mytiloidea</taxon>
        <taxon>Mytilidae</taxon>
        <taxon>Mytilinae</taxon>
        <taxon>Mytilus</taxon>
    </lineage>
</organism>
<protein>
    <recommendedName>
        <fullName evidence="3 15">Cytochrome c oxidase subunit 2</fullName>
    </recommendedName>
</protein>
<comment type="cofactor">
    <cofactor evidence="15">
        <name>Cu cation</name>
        <dbReference type="ChEBI" id="CHEBI:23378"/>
    </cofactor>
    <text evidence="15">Binds a copper A center.</text>
</comment>
<evidence type="ECO:0000256" key="16">
    <source>
        <dbReference type="SAM" id="Phobius"/>
    </source>
</evidence>
<evidence type="ECO:0000256" key="2">
    <source>
        <dbReference type="ARBA" id="ARBA00007866"/>
    </source>
</evidence>
<dbReference type="GO" id="GO:0005507">
    <property type="term" value="F:copper ion binding"/>
    <property type="evidence" value="ECO:0007669"/>
    <property type="project" value="InterPro"/>
</dbReference>
<feature type="transmembrane region" description="Helical" evidence="16">
    <location>
        <begin position="64"/>
        <end position="87"/>
    </location>
</feature>
<dbReference type="Pfam" id="PF00116">
    <property type="entry name" value="COX2"/>
    <property type="match status" value="1"/>
</dbReference>
<dbReference type="InterPro" id="IPR002429">
    <property type="entry name" value="CcO_II-like_C"/>
</dbReference>
<keyword evidence="10 15" id="KW-0249">Electron transport</keyword>
<dbReference type="PANTHER" id="PTHR22888">
    <property type="entry name" value="CYTOCHROME C OXIDASE, SUBUNIT II"/>
    <property type="match status" value="1"/>
</dbReference>
<evidence type="ECO:0000256" key="8">
    <source>
        <dbReference type="ARBA" id="ARBA00022842"/>
    </source>
</evidence>
<dbReference type="GO" id="GO:0004129">
    <property type="term" value="F:cytochrome-c oxidase activity"/>
    <property type="evidence" value="ECO:0007669"/>
    <property type="project" value="UniProtKB-EC"/>
</dbReference>
<dbReference type="Gene3D" id="2.60.40.420">
    <property type="entry name" value="Cupredoxins - blue copper proteins"/>
    <property type="match status" value="1"/>
</dbReference>
<dbReference type="Gene3D" id="1.10.287.90">
    <property type="match status" value="1"/>
</dbReference>
<keyword evidence="13 15" id="KW-0472">Membrane</keyword>
<dbReference type="AlphaFoldDB" id="G3BJW2"/>
<keyword evidence="15" id="KW-0999">Mitochondrion inner membrane</keyword>
<keyword evidence="6 15" id="KW-0812">Transmembrane</keyword>
<evidence type="ECO:0000259" key="18">
    <source>
        <dbReference type="PROSITE" id="PS50999"/>
    </source>
</evidence>
<evidence type="ECO:0000256" key="10">
    <source>
        <dbReference type="ARBA" id="ARBA00022982"/>
    </source>
</evidence>
<evidence type="ECO:0000256" key="9">
    <source>
        <dbReference type="ARBA" id="ARBA00022967"/>
    </source>
</evidence>
<evidence type="ECO:0000256" key="4">
    <source>
        <dbReference type="ARBA" id="ARBA00022448"/>
    </source>
</evidence>
<evidence type="ECO:0000256" key="14">
    <source>
        <dbReference type="ARBA" id="ARBA00049512"/>
    </source>
</evidence>
<dbReference type="Pfam" id="PF02790">
    <property type="entry name" value="COX2_TM"/>
    <property type="match status" value="1"/>
</dbReference>
<accession>G3BJW2</accession>
<dbReference type="PROSITE" id="PS00078">
    <property type="entry name" value="COX2"/>
    <property type="match status" value="1"/>
</dbReference>
<dbReference type="GO" id="GO:0005743">
    <property type="term" value="C:mitochondrial inner membrane"/>
    <property type="evidence" value="ECO:0007669"/>
    <property type="project" value="UniProtKB-SubCell"/>
</dbReference>
<dbReference type="PROSITE" id="PS50857">
    <property type="entry name" value="COX2_CUA"/>
    <property type="match status" value="1"/>
</dbReference>
<keyword evidence="4 15" id="KW-0813">Transport</keyword>
<evidence type="ECO:0000259" key="17">
    <source>
        <dbReference type="PROSITE" id="PS50857"/>
    </source>
</evidence>
<evidence type="ECO:0000256" key="15">
    <source>
        <dbReference type="RuleBase" id="RU000457"/>
    </source>
</evidence>
<reference evidence="19" key="1">
    <citation type="submission" date="2009-08" db="EMBL/GenBank/DDBJ databases">
        <title>A comparison of complete sequences of maternally and paternally inherited mitochondrial genomes from different species of the mussel genus Mytilus.</title>
        <authorList>
            <person name="Kousathanas A."/>
            <person name="Ort B.S."/>
            <person name="Ladoukakis E.D."/>
            <person name="Pogson G.H."/>
            <person name="Kenchington E."/>
            <person name="Rodakis G.C."/>
            <person name="Zouros E."/>
        </authorList>
    </citation>
    <scope>NUCLEOTIDE SEQUENCE</scope>
    <source>
        <strain evidence="19">TP226M</strain>
    </source>
</reference>
<dbReference type="EMBL" id="GQ527173">
    <property type="protein sequence ID" value="ACV65359.1"/>
    <property type="molecule type" value="Genomic_DNA"/>
</dbReference>
<dbReference type="SUPFAM" id="SSF81464">
    <property type="entry name" value="Cytochrome c oxidase subunit II-like, transmembrane region"/>
    <property type="match status" value="1"/>
</dbReference>
<keyword evidence="8" id="KW-0460">Magnesium</keyword>
<evidence type="ECO:0000256" key="11">
    <source>
        <dbReference type="ARBA" id="ARBA00022989"/>
    </source>
</evidence>
<evidence type="ECO:0000256" key="1">
    <source>
        <dbReference type="ARBA" id="ARBA00004141"/>
    </source>
</evidence>
<dbReference type="GO" id="GO:0042773">
    <property type="term" value="P:ATP synthesis coupled electron transport"/>
    <property type="evidence" value="ECO:0007669"/>
    <property type="project" value="TreeGrafter"/>
</dbReference>
<name>G3BJW2_MYTCA</name>
<sequence>MSYYGSRYFGDIIYKDMGKNLFNYHGYVMMTMIGLLTFVVYMGCVVMMSRHSYRHFLNRQRLEFWWTVVPMLILVGLWFPSMVNLYYMEEVKSARWNFKAIGKQWYWSYEFCRKDLNSVESYHLGIAKYITCVSIDSYMENPDETIAKHGYRLLDVDNRMVAPADVQMTVYVSSADVLHSFALPKLLLKVDAIPGRINRLPMRVSQCAILYGQCSEICGVNHSFMPIVIEFVPTFHFLRWIHSVSK</sequence>
<feature type="domain" description="Cytochrome oxidase subunit II transmembrane region profile" evidence="18">
    <location>
        <begin position="1"/>
        <end position="92"/>
    </location>
</feature>
<evidence type="ECO:0000256" key="5">
    <source>
        <dbReference type="ARBA" id="ARBA00022660"/>
    </source>
</evidence>
<proteinExistence type="inferred from homology"/>
<dbReference type="SUPFAM" id="SSF49503">
    <property type="entry name" value="Cupredoxins"/>
    <property type="match status" value="1"/>
</dbReference>
<evidence type="ECO:0000313" key="19">
    <source>
        <dbReference type="EMBL" id="ACV65359.1"/>
    </source>
</evidence>
<keyword evidence="15 19" id="KW-0496">Mitochondrion</keyword>
<dbReference type="InterPro" id="IPR045187">
    <property type="entry name" value="CcO_II"/>
</dbReference>
<keyword evidence="7 15" id="KW-0479">Metal-binding</keyword>
<evidence type="ECO:0000256" key="7">
    <source>
        <dbReference type="ARBA" id="ARBA00022723"/>
    </source>
</evidence>
<geneLocation type="mitochondrion" evidence="19"/>
<keyword evidence="5 15" id="KW-0679">Respiratory chain</keyword>
<feature type="domain" description="Cytochrome oxidase subunit II copper A binding" evidence="17">
    <location>
        <begin position="93"/>
        <end position="243"/>
    </location>
</feature>
<dbReference type="PROSITE" id="PS50999">
    <property type="entry name" value="COX2_TM"/>
    <property type="match status" value="1"/>
</dbReference>
<evidence type="ECO:0000256" key="6">
    <source>
        <dbReference type="ARBA" id="ARBA00022692"/>
    </source>
</evidence>
<evidence type="ECO:0000256" key="12">
    <source>
        <dbReference type="ARBA" id="ARBA00023008"/>
    </source>
</evidence>
<evidence type="ECO:0000256" key="3">
    <source>
        <dbReference type="ARBA" id="ARBA00015946"/>
    </source>
</evidence>
<dbReference type="InterPro" id="IPR008972">
    <property type="entry name" value="Cupredoxin"/>
</dbReference>
<comment type="catalytic activity">
    <reaction evidence="14">
        <text>4 Fe(II)-[cytochrome c] + O2 + 8 H(+)(in) = 4 Fe(III)-[cytochrome c] + 2 H2O + 4 H(+)(out)</text>
        <dbReference type="Rhea" id="RHEA:11436"/>
        <dbReference type="Rhea" id="RHEA-COMP:10350"/>
        <dbReference type="Rhea" id="RHEA-COMP:14399"/>
        <dbReference type="ChEBI" id="CHEBI:15377"/>
        <dbReference type="ChEBI" id="CHEBI:15378"/>
        <dbReference type="ChEBI" id="CHEBI:15379"/>
        <dbReference type="ChEBI" id="CHEBI:29033"/>
        <dbReference type="ChEBI" id="CHEBI:29034"/>
        <dbReference type="EC" id="7.1.1.9"/>
    </reaction>
    <physiologicalReaction direction="left-to-right" evidence="14">
        <dbReference type="Rhea" id="RHEA:11437"/>
    </physiologicalReaction>
</comment>
<comment type="subcellular location">
    <subcellularLocation>
        <location evidence="1">Membrane</location>
        <topology evidence="1">Multi-pass membrane protein</topology>
    </subcellularLocation>
    <subcellularLocation>
        <location evidence="15">Mitochondrion inner membrane</location>
        <topology evidence="15">Multi-pass membrane protein</topology>
    </subcellularLocation>
</comment>
<keyword evidence="9" id="KW-1278">Translocase</keyword>
<keyword evidence="12 15" id="KW-0186">Copper</keyword>
<dbReference type="PANTHER" id="PTHR22888:SF9">
    <property type="entry name" value="CYTOCHROME C OXIDASE SUBUNIT 2"/>
    <property type="match status" value="1"/>
</dbReference>
<dbReference type="PRINTS" id="PR01166">
    <property type="entry name" value="CYCOXIDASEII"/>
</dbReference>
<evidence type="ECO:0000256" key="13">
    <source>
        <dbReference type="ARBA" id="ARBA00023136"/>
    </source>
</evidence>
<dbReference type="InterPro" id="IPR011759">
    <property type="entry name" value="Cyt_c_oxidase_su2_TM_dom"/>
</dbReference>
<dbReference type="InterPro" id="IPR001505">
    <property type="entry name" value="Copper_CuA"/>
</dbReference>
<gene>
    <name evidence="19" type="primary">cox2</name>
</gene>
<feature type="transmembrane region" description="Helical" evidence="16">
    <location>
        <begin position="24"/>
        <end position="44"/>
    </location>
</feature>
<comment type="similarity">
    <text evidence="2 15">Belongs to the cytochrome c oxidase subunit 2 family.</text>
</comment>
<keyword evidence="11 16" id="KW-1133">Transmembrane helix</keyword>
<comment type="function">
    <text evidence="15">Component of the cytochrome c oxidase, the last enzyme in the mitochondrial electron transport chain which drives oxidative phosphorylation. The respiratory chain contains 3 multisubunit complexes succinate dehydrogenase (complex II, CII), ubiquinol-cytochrome c oxidoreductase (cytochrome b-c1 complex, complex III, CIII) and cytochrome c oxidase (complex IV, CIV), that cooperate to transfer electrons derived from NADH and succinate to molecular oxygen, creating an electrochemical gradient over the inner membrane that drives transmembrane transport and the ATP synthase. Cytochrome c oxidase is the component of the respiratory chain that catalyzes the reduction of oxygen to water. Electrons originating from reduced cytochrome c in the intermembrane space (IMS) are transferred via the dinuclear copper A center (CU(A)) of subunit 2 and heme A of subunit 1 to the active site in subunit 1, a binuclear center (BNC) formed by heme A3 and copper B (CU(B)). The BNC reduces molecular oxygen to 2 water molecules using 4 electrons from cytochrome c in the IMS and 4 protons from the mitochondrial matrix.</text>
</comment>
<dbReference type="InterPro" id="IPR036257">
    <property type="entry name" value="Cyt_c_oxidase_su2_TM_sf"/>
</dbReference>